<dbReference type="RefSeq" id="WP_091307428.1">
    <property type="nucleotide sequence ID" value="NZ_CBCSJU010000001.1"/>
</dbReference>
<evidence type="ECO:0000256" key="2">
    <source>
        <dbReference type="ARBA" id="ARBA00009142"/>
    </source>
</evidence>
<evidence type="ECO:0000256" key="6">
    <source>
        <dbReference type="ARBA" id="ARBA00022989"/>
    </source>
</evidence>
<evidence type="ECO:0000256" key="5">
    <source>
        <dbReference type="ARBA" id="ARBA00022692"/>
    </source>
</evidence>
<dbReference type="InterPro" id="IPR002781">
    <property type="entry name" value="TM_pro_TauE-like"/>
</dbReference>
<gene>
    <name evidence="9" type="ORF">SAMN05660918_0529</name>
</gene>
<comment type="similarity">
    <text evidence="2 8">Belongs to the 4-toluene sulfonate uptake permease (TSUP) (TC 2.A.102) family.</text>
</comment>
<name>A0A1H6QVX7_9FLAO</name>
<keyword evidence="6 8" id="KW-1133">Transmembrane helix</keyword>
<keyword evidence="3" id="KW-0813">Transport</keyword>
<evidence type="ECO:0000256" key="1">
    <source>
        <dbReference type="ARBA" id="ARBA00004651"/>
    </source>
</evidence>
<accession>A0A1H6QVX7</accession>
<dbReference type="EMBL" id="FNYA01000001">
    <property type="protein sequence ID" value="SEI43132.1"/>
    <property type="molecule type" value="Genomic_DNA"/>
</dbReference>
<feature type="transmembrane region" description="Helical" evidence="8">
    <location>
        <begin position="241"/>
        <end position="259"/>
    </location>
</feature>
<dbReference type="AlphaFoldDB" id="A0A1H6QVX7"/>
<dbReference type="PANTHER" id="PTHR30269">
    <property type="entry name" value="TRANSMEMBRANE PROTEIN YFCA"/>
    <property type="match status" value="1"/>
</dbReference>
<feature type="transmembrane region" description="Helical" evidence="8">
    <location>
        <begin position="148"/>
        <end position="181"/>
    </location>
</feature>
<evidence type="ECO:0000313" key="10">
    <source>
        <dbReference type="Proteomes" id="UP000199702"/>
    </source>
</evidence>
<keyword evidence="7 8" id="KW-0472">Membrane</keyword>
<dbReference type="Proteomes" id="UP000199702">
    <property type="component" value="Unassembled WGS sequence"/>
</dbReference>
<evidence type="ECO:0000256" key="8">
    <source>
        <dbReference type="RuleBase" id="RU363041"/>
    </source>
</evidence>
<evidence type="ECO:0000256" key="4">
    <source>
        <dbReference type="ARBA" id="ARBA00022475"/>
    </source>
</evidence>
<feature type="transmembrane region" description="Helical" evidence="8">
    <location>
        <begin position="84"/>
        <end position="104"/>
    </location>
</feature>
<dbReference type="PANTHER" id="PTHR30269:SF0">
    <property type="entry name" value="MEMBRANE TRANSPORTER PROTEIN YFCA-RELATED"/>
    <property type="match status" value="1"/>
</dbReference>
<keyword evidence="10" id="KW-1185">Reference proteome</keyword>
<organism evidence="9 10">
    <name type="scientific">Flavobacterium terrigena</name>
    <dbReference type="NCBI Taxonomy" id="402734"/>
    <lineage>
        <taxon>Bacteria</taxon>
        <taxon>Pseudomonadati</taxon>
        <taxon>Bacteroidota</taxon>
        <taxon>Flavobacteriia</taxon>
        <taxon>Flavobacteriales</taxon>
        <taxon>Flavobacteriaceae</taxon>
        <taxon>Flavobacterium</taxon>
    </lineage>
</organism>
<dbReference type="OrthoDB" id="554695at2"/>
<sequence>MNLLELFAQHDTSILIILGIASLFAGFIDAVVGGGGLIQFPAFMILFPNSTIPTAFGTNKIAGLSGTSIAAVQYAKRVKFNWKLLTITAISSFVFSFIGAKLVSNIDVNILKPFIFFMLIAIAVYTFKKKDFGSIQTKKLSANKKYVFGLLLGVIIGFYDGFLGPGTGSFLVLGFVALLGFEFLEASAYAKVINCVTNVSALYVFISQGNYILEIAIIMAVSNVIGSIVGSRMAILRGNTFIRKIFLFVVCVMIIRYGYDVFFS</sequence>
<evidence type="ECO:0000256" key="7">
    <source>
        <dbReference type="ARBA" id="ARBA00023136"/>
    </source>
</evidence>
<evidence type="ECO:0000313" key="9">
    <source>
        <dbReference type="EMBL" id="SEI43132.1"/>
    </source>
</evidence>
<protein>
    <recommendedName>
        <fullName evidence="8">Probable membrane transporter protein</fullName>
    </recommendedName>
</protein>
<proteinExistence type="inferred from homology"/>
<feature type="transmembrane region" description="Helical" evidence="8">
    <location>
        <begin position="211"/>
        <end position="229"/>
    </location>
</feature>
<keyword evidence="4 8" id="KW-1003">Cell membrane</keyword>
<dbReference type="GO" id="GO:0005886">
    <property type="term" value="C:plasma membrane"/>
    <property type="evidence" value="ECO:0007669"/>
    <property type="project" value="UniProtKB-SubCell"/>
</dbReference>
<comment type="subcellular location">
    <subcellularLocation>
        <location evidence="1 8">Cell membrane</location>
        <topology evidence="1 8">Multi-pass membrane protein</topology>
    </subcellularLocation>
</comment>
<feature type="transmembrane region" description="Helical" evidence="8">
    <location>
        <begin position="110"/>
        <end position="127"/>
    </location>
</feature>
<evidence type="ECO:0000256" key="3">
    <source>
        <dbReference type="ARBA" id="ARBA00022448"/>
    </source>
</evidence>
<keyword evidence="5 8" id="KW-0812">Transmembrane</keyword>
<reference evidence="10" key="1">
    <citation type="submission" date="2016-10" db="EMBL/GenBank/DDBJ databases">
        <authorList>
            <person name="Varghese N."/>
            <person name="Submissions S."/>
        </authorList>
    </citation>
    <scope>NUCLEOTIDE SEQUENCE [LARGE SCALE GENOMIC DNA]</scope>
    <source>
        <strain evidence="10">DSM 17934</strain>
    </source>
</reference>
<dbReference type="STRING" id="402734.SAMN05660918_0529"/>
<feature type="transmembrane region" description="Helical" evidence="8">
    <location>
        <begin position="12"/>
        <end position="38"/>
    </location>
</feature>
<dbReference type="Pfam" id="PF01925">
    <property type="entry name" value="TauE"/>
    <property type="match status" value="1"/>
</dbReference>
<dbReference type="InterPro" id="IPR052017">
    <property type="entry name" value="TSUP"/>
</dbReference>